<dbReference type="Pfam" id="PF04471">
    <property type="entry name" value="Mrr_cat"/>
    <property type="match status" value="1"/>
</dbReference>
<name>C0QRX1_PERMH</name>
<feature type="transmembrane region" description="Helical" evidence="2">
    <location>
        <begin position="6"/>
        <end position="26"/>
    </location>
</feature>
<dbReference type="Proteomes" id="UP000001366">
    <property type="component" value="Chromosome"/>
</dbReference>
<keyword evidence="2" id="KW-0812">Transmembrane</keyword>
<dbReference type="RefSeq" id="WP_012676086.1">
    <property type="nucleotide sequence ID" value="NC_012440.1"/>
</dbReference>
<sequence length="263" mass="32575">MGLDLHFMDFVILGIILSIVSVYAYFRYREEKHKEEKMLIPNLLSYREKYIKERELYTKRAEKFKEKMMKVEEEFEKIRKNIPNYRWTEEEKEVLRNLKGTEFERIFTVIFQLLGFKVYEPPVYKDHNIDIIVELSDNRRICVDFLDYTQRKKLGEDYIKELIKGKEKYRCDGVWLLTNRFLDDEIEEIIFNYDINLFEFNQLVRFFPSYRLVDDYDENRTKFHNYELLYKETHDEVIRRDLWIKEVEEKIKEIKKKRGENED</sequence>
<reference evidence="4 5" key="1">
    <citation type="journal article" date="2009" name="J. Bacteriol.">
        <title>Complete and draft genome sequences of six members of the Aquificales.</title>
        <authorList>
            <person name="Reysenbach A.L."/>
            <person name="Hamamura N."/>
            <person name="Podar M."/>
            <person name="Griffiths E."/>
            <person name="Ferreira S."/>
            <person name="Hochstein R."/>
            <person name="Heidelberg J."/>
            <person name="Johnson J."/>
            <person name="Mead D."/>
            <person name="Pohorille A."/>
            <person name="Sarmiento M."/>
            <person name="Schweighofer K."/>
            <person name="Seshadri R."/>
            <person name="Voytek M.A."/>
        </authorList>
    </citation>
    <scope>NUCLEOTIDE SEQUENCE [LARGE SCALE GENOMIC DNA]</scope>
    <source>
        <strain evidence="5">DSM 14350 / EX-H1</strain>
    </source>
</reference>
<dbReference type="SUPFAM" id="SSF52980">
    <property type="entry name" value="Restriction endonuclease-like"/>
    <property type="match status" value="1"/>
</dbReference>
<dbReference type="GO" id="GO:0009307">
    <property type="term" value="P:DNA restriction-modification system"/>
    <property type="evidence" value="ECO:0007669"/>
    <property type="project" value="InterPro"/>
</dbReference>
<keyword evidence="1" id="KW-0175">Coiled coil</keyword>
<proteinExistence type="predicted"/>
<keyword evidence="2" id="KW-0472">Membrane</keyword>
<dbReference type="InterPro" id="IPR007560">
    <property type="entry name" value="Restrct_endonuc_IV_Mrr"/>
</dbReference>
<dbReference type="GO" id="GO:0003677">
    <property type="term" value="F:DNA binding"/>
    <property type="evidence" value="ECO:0007669"/>
    <property type="project" value="InterPro"/>
</dbReference>
<feature type="coiled-coil region" evidence="1">
    <location>
        <begin position="47"/>
        <end position="81"/>
    </location>
</feature>
<gene>
    <name evidence="4" type="ordered locus">PERMA_1651</name>
</gene>
<organism evidence="4 5">
    <name type="scientific">Persephonella marina (strain DSM 14350 / EX-H1)</name>
    <dbReference type="NCBI Taxonomy" id="123214"/>
    <lineage>
        <taxon>Bacteria</taxon>
        <taxon>Pseudomonadati</taxon>
        <taxon>Aquificota</taxon>
        <taxon>Aquificia</taxon>
        <taxon>Aquificales</taxon>
        <taxon>Hydrogenothermaceae</taxon>
        <taxon>Persephonella</taxon>
    </lineage>
</organism>
<dbReference type="OrthoDB" id="11879at2"/>
<dbReference type="PaxDb" id="123214-PERMA_1651"/>
<evidence type="ECO:0000313" key="4">
    <source>
        <dbReference type="EMBL" id="ACO03847.1"/>
    </source>
</evidence>
<dbReference type="eggNOG" id="COG1787">
    <property type="taxonomic scope" value="Bacteria"/>
</dbReference>
<protein>
    <recommendedName>
        <fullName evidence="3">Restriction endonuclease type IV Mrr domain-containing protein</fullName>
    </recommendedName>
</protein>
<dbReference type="HOGENOM" id="CLU_1057081_0_0_0"/>
<dbReference type="KEGG" id="pmx:PERMA_1651"/>
<dbReference type="EMBL" id="CP001230">
    <property type="protein sequence ID" value="ACO03847.1"/>
    <property type="molecule type" value="Genomic_DNA"/>
</dbReference>
<dbReference type="STRING" id="123214.PERMA_1651"/>
<dbReference type="AlphaFoldDB" id="C0QRX1"/>
<evidence type="ECO:0000259" key="3">
    <source>
        <dbReference type="Pfam" id="PF04471"/>
    </source>
</evidence>
<feature type="domain" description="Restriction endonuclease type IV Mrr" evidence="3">
    <location>
        <begin position="95"/>
        <end position="206"/>
    </location>
</feature>
<dbReference type="GO" id="GO:0004519">
    <property type="term" value="F:endonuclease activity"/>
    <property type="evidence" value="ECO:0007669"/>
    <property type="project" value="InterPro"/>
</dbReference>
<keyword evidence="2" id="KW-1133">Transmembrane helix</keyword>
<accession>C0QRX1</accession>
<dbReference type="InterPro" id="IPR011335">
    <property type="entry name" value="Restrct_endonuc-II-like"/>
</dbReference>
<evidence type="ECO:0000313" key="5">
    <source>
        <dbReference type="Proteomes" id="UP000001366"/>
    </source>
</evidence>
<keyword evidence="5" id="KW-1185">Reference proteome</keyword>
<evidence type="ECO:0000256" key="1">
    <source>
        <dbReference type="SAM" id="Coils"/>
    </source>
</evidence>
<evidence type="ECO:0000256" key="2">
    <source>
        <dbReference type="SAM" id="Phobius"/>
    </source>
</evidence>